<keyword evidence="1" id="KW-0812">Transmembrane</keyword>
<keyword evidence="1" id="KW-0472">Membrane</keyword>
<keyword evidence="3" id="KW-1185">Reference proteome</keyword>
<organism evidence="2 3">
    <name type="scientific">Denitrificimonas halotolerans</name>
    <dbReference type="NCBI Taxonomy" id="3098930"/>
    <lineage>
        <taxon>Bacteria</taxon>
        <taxon>Pseudomonadati</taxon>
        <taxon>Pseudomonadota</taxon>
        <taxon>Gammaproteobacteria</taxon>
        <taxon>Pseudomonadales</taxon>
        <taxon>Pseudomonadaceae</taxon>
        <taxon>Denitrificimonas</taxon>
    </lineage>
</organism>
<evidence type="ECO:0000256" key="1">
    <source>
        <dbReference type="SAM" id="Phobius"/>
    </source>
</evidence>
<dbReference type="RefSeq" id="WP_321553729.1">
    <property type="nucleotide sequence ID" value="NZ_JAXIVU010000011.1"/>
</dbReference>
<feature type="transmembrane region" description="Helical" evidence="1">
    <location>
        <begin position="53"/>
        <end position="75"/>
    </location>
</feature>
<accession>A0ABU5GRM4</accession>
<name>A0ABU5GRM4_9GAMM</name>
<evidence type="ECO:0000313" key="2">
    <source>
        <dbReference type="EMBL" id="MDY7219638.1"/>
    </source>
</evidence>
<dbReference type="Proteomes" id="UP001294570">
    <property type="component" value="Unassembled WGS sequence"/>
</dbReference>
<protein>
    <submittedName>
        <fullName evidence="2">Polyribonucleotide nucleotidyltransferase</fullName>
    </submittedName>
</protein>
<evidence type="ECO:0000313" key="3">
    <source>
        <dbReference type="Proteomes" id="UP001294570"/>
    </source>
</evidence>
<keyword evidence="1" id="KW-1133">Transmembrane helix</keyword>
<sequence length="140" mass="15155">MRKSIIKPIVVTALSALLVFELTACGTVIYPDRRGQTKGPIDPTVVIMNGIGLLFWVVPGLVAFAIDFATGAIYLPSGRYSIAPEALEPAINADGRIDTVQLQQIIQQQTGHKLPFDHPNLQKHEGSAQLLSQLNILPTT</sequence>
<comment type="caution">
    <text evidence="2">The sequence shown here is derived from an EMBL/GenBank/DDBJ whole genome shotgun (WGS) entry which is preliminary data.</text>
</comment>
<reference evidence="2 3" key="1">
    <citation type="submission" date="2023-12" db="EMBL/GenBank/DDBJ databases">
        <title>Denitrificimonas halotolerans sp. nov.,a novel species isolated from landfill leachate.</title>
        <authorList>
            <person name="Wang S."/>
        </authorList>
    </citation>
    <scope>NUCLEOTIDE SEQUENCE [LARGE SCALE GENOMIC DNA]</scope>
    <source>
        <strain evidence="2 3">JX-1</strain>
    </source>
</reference>
<dbReference type="EMBL" id="JAXIVU010000011">
    <property type="protein sequence ID" value="MDY7219638.1"/>
    <property type="molecule type" value="Genomic_DNA"/>
</dbReference>
<proteinExistence type="predicted"/>
<gene>
    <name evidence="2" type="ORF">TOI97_08695</name>
</gene>